<keyword evidence="2" id="KW-0548">Nucleotidyltransferase</keyword>
<dbReference type="Proteomes" id="UP000765509">
    <property type="component" value="Unassembled WGS sequence"/>
</dbReference>
<comment type="caution">
    <text evidence="8">The sequence shown here is derived from an EMBL/GenBank/DDBJ whole genome shotgun (WGS) entry which is preliminary data.</text>
</comment>
<accession>A0A9Q3IT41</accession>
<dbReference type="GO" id="GO:0004519">
    <property type="term" value="F:endonuclease activity"/>
    <property type="evidence" value="ECO:0007669"/>
    <property type="project" value="UniProtKB-KW"/>
</dbReference>
<keyword evidence="5" id="KW-0378">Hydrolase</keyword>
<evidence type="ECO:0000256" key="6">
    <source>
        <dbReference type="ARBA" id="ARBA00022918"/>
    </source>
</evidence>
<evidence type="ECO:0000259" key="7">
    <source>
        <dbReference type="Pfam" id="PF17917"/>
    </source>
</evidence>
<dbReference type="InterPro" id="IPR043502">
    <property type="entry name" value="DNA/RNA_pol_sf"/>
</dbReference>
<protein>
    <recommendedName>
        <fullName evidence="7">Reverse transcriptase RNase H-like domain-containing protein</fullName>
    </recommendedName>
</protein>
<keyword evidence="3" id="KW-0540">Nuclease</keyword>
<evidence type="ECO:0000256" key="2">
    <source>
        <dbReference type="ARBA" id="ARBA00022695"/>
    </source>
</evidence>
<gene>
    <name evidence="8" type="ORF">O181_089159</name>
</gene>
<keyword evidence="6" id="KW-0695">RNA-directed DNA polymerase</keyword>
<dbReference type="EMBL" id="AVOT02054777">
    <property type="protein sequence ID" value="MBW0549444.1"/>
    <property type="molecule type" value="Genomic_DNA"/>
</dbReference>
<keyword evidence="9" id="KW-1185">Reference proteome</keyword>
<dbReference type="GO" id="GO:0016787">
    <property type="term" value="F:hydrolase activity"/>
    <property type="evidence" value="ECO:0007669"/>
    <property type="project" value="UniProtKB-KW"/>
</dbReference>
<evidence type="ECO:0000256" key="5">
    <source>
        <dbReference type="ARBA" id="ARBA00022801"/>
    </source>
</evidence>
<dbReference type="GO" id="GO:0003964">
    <property type="term" value="F:RNA-directed DNA polymerase activity"/>
    <property type="evidence" value="ECO:0007669"/>
    <property type="project" value="UniProtKB-KW"/>
</dbReference>
<dbReference type="SUPFAM" id="SSF56672">
    <property type="entry name" value="DNA/RNA polymerases"/>
    <property type="match status" value="1"/>
</dbReference>
<keyword evidence="1" id="KW-0808">Transferase</keyword>
<proteinExistence type="predicted"/>
<feature type="domain" description="Reverse transcriptase RNase H-like" evidence="7">
    <location>
        <begin position="2"/>
        <end position="73"/>
    </location>
</feature>
<sequence>MSFISRQIKPTEERYGASLMKLPFLVWALEKLHYYLDGPVFDFITDCNAIKSLQNMETPKKHTFGWQIDIQGYRGNMDIVNKSVNIHQNTDCLRRWALENTPETQHGNHRKKII</sequence>
<evidence type="ECO:0000256" key="4">
    <source>
        <dbReference type="ARBA" id="ARBA00022759"/>
    </source>
</evidence>
<dbReference type="Pfam" id="PF17917">
    <property type="entry name" value="RT_RNaseH"/>
    <property type="match status" value="1"/>
</dbReference>
<keyword evidence="4" id="KW-0255">Endonuclease</keyword>
<evidence type="ECO:0000313" key="8">
    <source>
        <dbReference type="EMBL" id="MBW0549444.1"/>
    </source>
</evidence>
<dbReference type="InterPro" id="IPR041373">
    <property type="entry name" value="RT_RNaseH"/>
</dbReference>
<dbReference type="AlphaFoldDB" id="A0A9Q3IT41"/>
<name>A0A9Q3IT41_9BASI</name>
<reference evidence="8" key="1">
    <citation type="submission" date="2021-03" db="EMBL/GenBank/DDBJ databases">
        <title>Draft genome sequence of rust myrtle Austropuccinia psidii MF-1, a brazilian biotype.</title>
        <authorList>
            <person name="Quecine M.C."/>
            <person name="Pachon D.M.R."/>
            <person name="Bonatelli M.L."/>
            <person name="Correr F.H."/>
            <person name="Franceschini L.M."/>
            <person name="Leite T.F."/>
            <person name="Margarido G.R.A."/>
            <person name="Almeida C.A."/>
            <person name="Ferrarezi J.A."/>
            <person name="Labate C.A."/>
        </authorList>
    </citation>
    <scope>NUCLEOTIDE SEQUENCE</scope>
    <source>
        <strain evidence="8">MF-1</strain>
    </source>
</reference>
<evidence type="ECO:0000256" key="1">
    <source>
        <dbReference type="ARBA" id="ARBA00022679"/>
    </source>
</evidence>
<organism evidence="8 9">
    <name type="scientific">Austropuccinia psidii MF-1</name>
    <dbReference type="NCBI Taxonomy" id="1389203"/>
    <lineage>
        <taxon>Eukaryota</taxon>
        <taxon>Fungi</taxon>
        <taxon>Dikarya</taxon>
        <taxon>Basidiomycota</taxon>
        <taxon>Pucciniomycotina</taxon>
        <taxon>Pucciniomycetes</taxon>
        <taxon>Pucciniales</taxon>
        <taxon>Sphaerophragmiaceae</taxon>
        <taxon>Austropuccinia</taxon>
    </lineage>
</organism>
<evidence type="ECO:0000313" key="9">
    <source>
        <dbReference type="Proteomes" id="UP000765509"/>
    </source>
</evidence>
<evidence type="ECO:0000256" key="3">
    <source>
        <dbReference type="ARBA" id="ARBA00022722"/>
    </source>
</evidence>